<evidence type="ECO:0000313" key="1">
    <source>
        <dbReference type="EMBL" id="GAG55971.1"/>
    </source>
</evidence>
<proteinExistence type="predicted"/>
<organism evidence="1">
    <name type="scientific">marine sediment metagenome</name>
    <dbReference type="NCBI Taxonomy" id="412755"/>
    <lineage>
        <taxon>unclassified sequences</taxon>
        <taxon>metagenomes</taxon>
        <taxon>ecological metagenomes</taxon>
    </lineage>
</organism>
<gene>
    <name evidence="1" type="ORF">S01H4_13593</name>
</gene>
<comment type="caution">
    <text evidence="1">The sequence shown here is derived from an EMBL/GenBank/DDBJ whole genome shotgun (WGS) entry which is preliminary data.</text>
</comment>
<protein>
    <submittedName>
        <fullName evidence="1">Uncharacterized protein</fullName>
    </submittedName>
</protein>
<dbReference type="AlphaFoldDB" id="X1A708"/>
<name>X1A708_9ZZZZ</name>
<reference evidence="1" key="1">
    <citation type="journal article" date="2014" name="Front. Microbiol.">
        <title>High frequency of phylogenetically diverse reductive dehalogenase-homologous genes in deep subseafloor sedimentary metagenomes.</title>
        <authorList>
            <person name="Kawai M."/>
            <person name="Futagami T."/>
            <person name="Toyoda A."/>
            <person name="Takaki Y."/>
            <person name="Nishi S."/>
            <person name="Hori S."/>
            <person name="Arai W."/>
            <person name="Tsubouchi T."/>
            <person name="Morono Y."/>
            <person name="Uchiyama I."/>
            <person name="Ito T."/>
            <person name="Fujiyama A."/>
            <person name="Inagaki F."/>
            <person name="Takami H."/>
        </authorList>
    </citation>
    <scope>NUCLEOTIDE SEQUENCE</scope>
    <source>
        <strain evidence="1">Expedition CK06-06</strain>
    </source>
</reference>
<sequence length="40" mass="4615">MERKNNQLTFLDNVTRDLGGKRTAAFFAKCDQMYDASKMV</sequence>
<accession>X1A708</accession>
<dbReference type="EMBL" id="BART01005982">
    <property type="protein sequence ID" value="GAG55971.1"/>
    <property type="molecule type" value="Genomic_DNA"/>
</dbReference>